<reference evidence="1 2" key="1">
    <citation type="submission" date="2016-04" db="EMBL/GenBank/DDBJ databases">
        <title>Comparative genomics of Morganella phages MP1 and MP2 define new clades among the T4 and T7-like Viruses.</title>
        <authorList>
            <person name="Pinto G."/>
            <person name="Oliveira A."/>
            <person name="Malgorzata L."/>
            <person name="Kropinski A."/>
            <person name="Azeredo J."/>
        </authorList>
    </citation>
    <scope>NUCLEOTIDE SEQUENCE [LARGE SCALE GENOMIC DNA]</scope>
</reference>
<evidence type="ECO:0000313" key="2">
    <source>
        <dbReference type="Proteomes" id="UP000203816"/>
    </source>
</evidence>
<keyword evidence="2" id="KW-1185">Reference proteome</keyword>
<name>A0A192YA72_9CAUD</name>
<gene>
    <name evidence="1" type="ORF">MP1_gp0021</name>
</gene>
<dbReference type="Proteomes" id="UP000203816">
    <property type="component" value="Segment"/>
</dbReference>
<dbReference type="EMBL" id="KX078569">
    <property type="protein sequence ID" value="ANM46447.1"/>
    <property type="molecule type" value="Genomic_DNA"/>
</dbReference>
<organism evidence="1 2">
    <name type="scientific">Morganella phage vB_MmoM_MP1</name>
    <dbReference type="NCBI Taxonomy" id="1852628"/>
    <lineage>
        <taxon>Viruses</taxon>
        <taxon>Duplodnaviria</taxon>
        <taxon>Heunggongvirae</taxon>
        <taxon>Uroviricota</taxon>
        <taxon>Caudoviricetes</taxon>
        <taxon>Pantevenvirales</taxon>
        <taxon>Straboviridae</taxon>
        <taxon>Gualtarvirus</taxon>
        <taxon>Gualtarvirus mp1</taxon>
    </lineage>
</organism>
<dbReference type="GeneID" id="29059346"/>
<accession>A0A192YA72</accession>
<protein>
    <submittedName>
        <fullName evidence="1">Uncharacterized protein</fullName>
    </submittedName>
</protein>
<dbReference type="OrthoDB" id="9009at10239"/>
<proteinExistence type="predicted"/>
<sequence>MFNELINSLIEARKKAYIEHRQRIIARAEELNAGWMMNSKLQKDLGIRTVQPTEGKDGRLHAPFDGYLWEHPRTGSIDEYGGGQYLPVTDEWDDMEKPDYTFEHGFWKLRLTEEMYISLLGNSYIETKTPYKKWTVSNTPVCMVEVRTHKEILKAIQEYSEKVFDDLYAETKKDKGIAPEGKQTVKGTIVRVKTYEDFYGVTSKMTVELENKSTVYGSLPKCVPLDYRGTIEFKATFEQAKDDNTHAFFKRPSSVEIESNLS</sequence>
<dbReference type="RefSeq" id="YP_009279878.1">
    <property type="nucleotide sequence ID" value="NC_031020.1"/>
</dbReference>
<dbReference type="KEGG" id="vg:29059346"/>
<evidence type="ECO:0000313" key="1">
    <source>
        <dbReference type="EMBL" id="ANM46447.1"/>
    </source>
</evidence>